<dbReference type="PANTHER" id="PTHR30185:SF15">
    <property type="entry name" value="CRYPTIC BETA-GLUCOSIDE BGL OPERON ANTITERMINATOR"/>
    <property type="match status" value="1"/>
</dbReference>
<sequence>MGKYTCQLIKKELLVVLPDSEAVAIAMHFINGQQGQPEQREDDSFDDLSGRIVGFIEDYFSIKIDQDEFAFNRFLTHLRYYLKRIQSSEISDGEVNPNLLATFKKESPEVYACTQQIVNFVDGRYHTATSDDEMFYLMVYVNRIVRKSTCTEEGEE</sequence>
<evidence type="ECO:0000313" key="3">
    <source>
        <dbReference type="EMBL" id="CCK82974.1"/>
    </source>
</evidence>
<dbReference type="InterPro" id="IPR050661">
    <property type="entry name" value="BglG_antiterminators"/>
</dbReference>
<dbReference type="SUPFAM" id="SSF63520">
    <property type="entry name" value="PTS-regulatory domain, PRD"/>
    <property type="match status" value="1"/>
</dbReference>
<dbReference type="Proteomes" id="UP000009325">
    <property type="component" value="Unassembled WGS sequence"/>
</dbReference>
<protein>
    <submittedName>
        <fullName evidence="3">Transcription antiterminator</fullName>
    </submittedName>
</protein>
<organism evidence="3 4">
    <name type="scientific">Lactobacillus equicursoris 66c</name>
    <dbReference type="NCBI Taxonomy" id="872326"/>
    <lineage>
        <taxon>Bacteria</taxon>
        <taxon>Bacillati</taxon>
        <taxon>Bacillota</taxon>
        <taxon>Bacilli</taxon>
        <taxon>Lactobacillales</taxon>
        <taxon>Lactobacillaceae</taxon>
        <taxon>Lactobacillus</taxon>
    </lineage>
</organism>
<dbReference type="AlphaFoldDB" id="K0NMT3"/>
<keyword evidence="1" id="KW-0677">Repeat</keyword>
<dbReference type="PANTHER" id="PTHR30185">
    <property type="entry name" value="CRYPTIC BETA-GLUCOSIDE BGL OPERON ANTITERMINATOR"/>
    <property type="match status" value="1"/>
</dbReference>
<dbReference type="InterPro" id="IPR011608">
    <property type="entry name" value="PRD"/>
</dbReference>
<comment type="caution">
    <text evidence="3">The sequence shown here is derived from an EMBL/GenBank/DDBJ whole genome shotgun (WGS) entry which is preliminary data.</text>
</comment>
<dbReference type="PROSITE" id="PS51372">
    <property type="entry name" value="PRD_2"/>
    <property type="match status" value="1"/>
</dbReference>
<dbReference type="Gene3D" id="1.10.1790.10">
    <property type="entry name" value="PRD domain"/>
    <property type="match status" value="1"/>
</dbReference>
<feature type="domain" description="PRD" evidence="2">
    <location>
        <begin position="40"/>
        <end position="151"/>
    </location>
</feature>
<proteinExistence type="predicted"/>
<dbReference type="GO" id="GO:0006355">
    <property type="term" value="P:regulation of DNA-templated transcription"/>
    <property type="evidence" value="ECO:0007669"/>
    <property type="project" value="InterPro"/>
</dbReference>
<dbReference type="InterPro" id="IPR036634">
    <property type="entry name" value="PRD_sf"/>
</dbReference>
<dbReference type="EMBL" id="CALZ01000029">
    <property type="protein sequence ID" value="CCK82974.1"/>
    <property type="molecule type" value="Genomic_DNA"/>
</dbReference>
<gene>
    <name evidence="3" type="ORF">BN146_01635</name>
</gene>
<dbReference type="Pfam" id="PF00874">
    <property type="entry name" value="PRD"/>
    <property type="match status" value="1"/>
</dbReference>
<evidence type="ECO:0000259" key="2">
    <source>
        <dbReference type="PROSITE" id="PS51372"/>
    </source>
</evidence>
<evidence type="ECO:0000313" key="4">
    <source>
        <dbReference type="Proteomes" id="UP000009325"/>
    </source>
</evidence>
<name>K0NMT3_9LACO</name>
<accession>K0NMT3</accession>
<dbReference type="OrthoDB" id="9813552at2"/>
<evidence type="ECO:0000256" key="1">
    <source>
        <dbReference type="ARBA" id="ARBA00022737"/>
    </source>
</evidence>
<reference evidence="3 4" key="1">
    <citation type="submission" date="2012-08" db="EMBL/GenBank/DDBJ databases">
        <title>Draft Genome Sequences of Lactobacillus equicursoris CIP 110162T, isolated from thoroughbred racehorse feces and Lactobacillus sp. CRBIP 24.137 isolated from urine of human.</title>
        <authorList>
            <person name="Cousin S."/>
            <person name="Loux V."/>
            <person name="Ma L."/>
            <person name="Creno S."/>
            <person name="Clermont D."/>
            <person name="Bizet C."/>
            <person name="Bouchier C."/>
        </authorList>
    </citation>
    <scope>NUCLEOTIDE SEQUENCE [LARGE SCALE GENOMIC DNA]</scope>
    <source>
        <strain evidence="3 4">66c</strain>
    </source>
</reference>